<dbReference type="EMBL" id="CP002505">
    <property type="protein sequence ID" value="ADW74324.1"/>
    <property type="molecule type" value="Genomic_DNA"/>
</dbReference>
<reference evidence="1 2" key="2">
    <citation type="journal article" date="2012" name="J. Bacteriol.">
        <title>Complete Genome Sequence of Rahnella sp. Strain Y9602, a Gammaproteobacterium Isolate from Metal- and Radionuclide-Contaminated Soil.</title>
        <authorList>
            <person name="Martinez R.J."/>
            <person name="Bruce D."/>
            <person name="Detter C."/>
            <person name="Goodwin L.A."/>
            <person name="Han J."/>
            <person name="Han C.S."/>
            <person name="Held B."/>
            <person name="Land M.L."/>
            <person name="Mikhailova N."/>
            <person name="Nolan M."/>
            <person name="Pennacchio L."/>
            <person name="Pitluck S."/>
            <person name="Tapia R."/>
            <person name="Woyke T."/>
            <person name="Sobecky P.A."/>
        </authorList>
    </citation>
    <scope>NUCLEOTIDE SEQUENCE [LARGE SCALE GENOMIC DNA]</scope>
    <source>
        <strain evidence="1 2">Y9602</strain>
    </source>
</reference>
<dbReference type="Proteomes" id="UP000007257">
    <property type="component" value="Chromosome"/>
</dbReference>
<proteinExistence type="predicted"/>
<dbReference type="KEGG" id="rah:Rahaq_2720"/>
<accession>A0A0H3FBV1</accession>
<protein>
    <submittedName>
        <fullName evidence="1">Uncharacterized protein</fullName>
    </submittedName>
</protein>
<organism evidence="1 2">
    <name type="scientific">Rahnella sp. (strain Y9602)</name>
    <dbReference type="NCBI Taxonomy" id="2703885"/>
    <lineage>
        <taxon>Bacteria</taxon>
        <taxon>Pseudomonadati</taxon>
        <taxon>Pseudomonadota</taxon>
        <taxon>Gammaproteobacteria</taxon>
        <taxon>Enterobacterales</taxon>
        <taxon>Yersiniaceae</taxon>
        <taxon>Rahnella</taxon>
    </lineage>
</organism>
<reference evidence="2" key="1">
    <citation type="submission" date="2011-01" db="EMBL/GenBank/DDBJ databases">
        <title>Complete sequence of chromosome of Rahnella sp. Y9602.</title>
        <authorList>
            <consortium name="US DOE Joint Genome Institute"/>
            <person name="Lucas S."/>
            <person name="Copeland A."/>
            <person name="Lapidus A."/>
            <person name="Cheng J.-F."/>
            <person name="Goodwin L."/>
            <person name="Pitluck S."/>
            <person name="Lu M."/>
            <person name="Detter J.C."/>
            <person name="Han C."/>
            <person name="Tapia R."/>
            <person name="Land M."/>
            <person name="Hauser L."/>
            <person name="Kyrpides N."/>
            <person name="Ivanova N."/>
            <person name="Ovchinnikova G."/>
            <person name="Pagani I."/>
            <person name="Sobecky P.A."/>
            <person name="Martinez R.J."/>
            <person name="Woyke T."/>
        </authorList>
    </citation>
    <scope>NUCLEOTIDE SEQUENCE [LARGE SCALE GENOMIC DNA]</scope>
    <source>
        <strain evidence="2">Y9602</strain>
    </source>
</reference>
<dbReference type="AlphaFoldDB" id="A0A0H3FBV1"/>
<evidence type="ECO:0000313" key="2">
    <source>
        <dbReference type="Proteomes" id="UP000007257"/>
    </source>
</evidence>
<evidence type="ECO:0000313" key="1">
    <source>
        <dbReference type="EMBL" id="ADW74324.1"/>
    </source>
</evidence>
<name>A0A0H3FBV1_RAHSY</name>
<sequence>MYWVRQFLIRTGFTLDTTLCIPAQALERAGQNGINRRYGSDYEKRVVIQVRAGTL</sequence>
<gene>
    <name evidence="1" type="ordered locus">Rahaq_2720</name>
</gene>
<dbReference type="HOGENOM" id="CLU_3029130_0_0_6"/>